<dbReference type="PANTHER" id="PTHR21421">
    <property type="entry name" value="GUSTATORY RECEPTOR"/>
    <property type="match status" value="1"/>
</dbReference>
<feature type="transmembrane region" description="Helical" evidence="7">
    <location>
        <begin position="7"/>
        <end position="24"/>
    </location>
</feature>
<dbReference type="RefSeq" id="XP_022671394.1">
    <property type="nucleotide sequence ID" value="XM_022815659.1"/>
</dbReference>
<sequence>MQRLRRICKYSLFGVWIYVIYRILLDTLDFHVERRLQLYVESELMIAFSQIPKVLYPVISFVAQCDIIINRILVSGGMSFVIVVYVFVNLLMNVKFEKWDTDMAECVERSRLDKAFPLALRVGELRTRHAKLCEVVQRLDGIFCSLAFVWHTSIVVSACMEATTMIQMTKRRFELFRFLGSMVNTCYVCFSLFLITGSAALLCEAHSSSRHVVNAIHIADQGYTSRALVHEVRFILSQMSQRVEMTAWRFYKLDRSAILQTFGACVTYVSLVIQSAEDILD</sequence>
<accession>A0A7M7KSM6</accession>
<dbReference type="KEGG" id="vde:111254617"/>
<keyword evidence="5 7" id="KW-0472">Membrane</keyword>
<dbReference type="InterPro" id="IPR013604">
    <property type="entry name" value="7TM_chemorcpt"/>
</dbReference>
<dbReference type="AlphaFoldDB" id="A0A7M7KSM6"/>
<evidence type="ECO:0008006" key="10">
    <source>
        <dbReference type="Google" id="ProtNLM"/>
    </source>
</evidence>
<keyword evidence="4 7" id="KW-1133">Transmembrane helix</keyword>
<dbReference type="GeneID" id="111254617"/>
<dbReference type="GO" id="GO:0050909">
    <property type="term" value="P:sensory perception of taste"/>
    <property type="evidence" value="ECO:0007669"/>
    <property type="project" value="InterPro"/>
</dbReference>
<evidence type="ECO:0000313" key="9">
    <source>
        <dbReference type="Proteomes" id="UP000594260"/>
    </source>
</evidence>
<dbReference type="GO" id="GO:0051606">
    <property type="term" value="P:detection of stimulus"/>
    <property type="evidence" value="ECO:0007669"/>
    <property type="project" value="UniProtKB-ARBA"/>
</dbReference>
<evidence type="ECO:0000256" key="3">
    <source>
        <dbReference type="ARBA" id="ARBA00022692"/>
    </source>
</evidence>
<evidence type="ECO:0000313" key="8">
    <source>
        <dbReference type="EnsemblMetazoa" id="XP_022671394"/>
    </source>
</evidence>
<evidence type="ECO:0000256" key="1">
    <source>
        <dbReference type="ARBA" id="ARBA00004651"/>
    </source>
</evidence>
<dbReference type="GO" id="GO:0005886">
    <property type="term" value="C:plasma membrane"/>
    <property type="evidence" value="ECO:0007669"/>
    <property type="project" value="UniProtKB-SubCell"/>
</dbReference>
<keyword evidence="2" id="KW-1003">Cell membrane</keyword>
<protein>
    <recommendedName>
        <fullName evidence="10">Gustatory receptor</fullName>
    </recommendedName>
</protein>
<dbReference type="EnsemblMetazoa" id="XM_022815659">
    <property type="protein sequence ID" value="XP_022671394"/>
    <property type="gene ID" value="LOC111254617"/>
</dbReference>
<dbReference type="GO" id="GO:0038023">
    <property type="term" value="F:signaling receptor activity"/>
    <property type="evidence" value="ECO:0007669"/>
    <property type="project" value="UniProtKB-ARBA"/>
</dbReference>
<evidence type="ECO:0000256" key="7">
    <source>
        <dbReference type="SAM" id="Phobius"/>
    </source>
</evidence>
<dbReference type="InParanoid" id="A0A7M7KSM6"/>
<dbReference type="OrthoDB" id="10467093at2759"/>
<keyword evidence="9" id="KW-1185">Reference proteome</keyword>
<keyword evidence="6" id="KW-0675">Receptor</keyword>
<dbReference type="FunCoup" id="A0A7M7KSM6">
    <property type="interactions" value="39"/>
</dbReference>
<dbReference type="PANTHER" id="PTHR21421:SF29">
    <property type="entry name" value="GUSTATORY RECEPTOR 5A FOR TREHALOSE-RELATED"/>
    <property type="match status" value="1"/>
</dbReference>
<proteinExistence type="predicted"/>
<comment type="subcellular location">
    <subcellularLocation>
        <location evidence="1">Cell membrane</location>
        <topology evidence="1">Multi-pass membrane protein</topology>
    </subcellularLocation>
</comment>
<evidence type="ECO:0000256" key="6">
    <source>
        <dbReference type="ARBA" id="ARBA00023170"/>
    </source>
</evidence>
<dbReference type="Proteomes" id="UP000594260">
    <property type="component" value="Unplaced"/>
</dbReference>
<name>A0A7M7KSM6_VARDE</name>
<feature type="transmembrane region" description="Helical" evidence="7">
    <location>
        <begin position="72"/>
        <end position="92"/>
    </location>
</feature>
<evidence type="ECO:0000256" key="4">
    <source>
        <dbReference type="ARBA" id="ARBA00022989"/>
    </source>
</evidence>
<reference evidence="8" key="1">
    <citation type="submission" date="2021-01" db="UniProtKB">
        <authorList>
            <consortium name="EnsemblMetazoa"/>
        </authorList>
    </citation>
    <scope>IDENTIFICATION</scope>
</reference>
<evidence type="ECO:0000256" key="2">
    <source>
        <dbReference type="ARBA" id="ARBA00022475"/>
    </source>
</evidence>
<feature type="transmembrane region" description="Helical" evidence="7">
    <location>
        <begin position="178"/>
        <end position="202"/>
    </location>
</feature>
<organism evidence="8 9">
    <name type="scientific">Varroa destructor</name>
    <name type="common">Honeybee mite</name>
    <dbReference type="NCBI Taxonomy" id="109461"/>
    <lineage>
        <taxon>Eukaryota</taxon>
        <taxon>Metazoa</taxon>
        <taxon>Ecdysozoa</taxon>
        <taxon>Arthropoda</taxon>
        <taxon>Chelicerata</taxon>
        <taxon>Arachnida</taxon>
        <taxon>Acari</taxon>
        <taxon>Parasitiformes</taxon>
        <taxon>Mesostigmata</taxon>
        <taxon>Gamasina</taxon>
        <taxon>Dermanyssoidea</taxon>
        <taxon>Varroidae</taxon>
        <taxon>Varroa</taxon>
    </lineage>
</organism>
<dbReference type="Pfam" id="PF08395">
    <property type="entry name" value="7tm_7"/>
    <property type="match status" value="1"/>
</dbReference>
<evidence type="ECO:0000256" key="5">
    <source>
        <dbReference type="ARBA" id="ARBA00023136"/>
    </source>
</evidence>
<keyword evidence="3 7" id="KW-0812">Transmembrane</keyword>